<proteinExistence type="predicted"/>
<evidence type="ECO:0000313" key="1">
    <source>
        <dbReference type="EMBL" id="QIG76544.1"/>
    </source>
</evidence>
<organism evidence="1 2">
    <name type="scientific">Rhizobium phage RHph_I1_6</name>
    <dbReference type="NCBI Taxonomy" id="2509728"/>
    <lineage>
        <taxon>Viruses</taxon>
        <taxon>Duplodnaviria</taxon>
        <taxon>Heunggongvirae</taxon>
        <taxon>Uroviricota</taxon>
        <taxon>Caudoviricetes</taxon>
        <taxon>Schitoviridae</taxon>
        <taxon>Demetervirinae</taxon>
        <taxon>Cyamitesvirus</taxon>
        <taxon>Cyamitesvirus I16</taxon>
    </lineage>
</organism>
<name>A0A7S5RNP9_9CAUD</name>
<dbReference type="EMBL" id="MN988555">
    <property type="protein sequence ID" value="QIG76544.1"/>
    <property type="molecule type" value="Genomic_DNA"/>
</dbReference>
<sequence length="48" mass="5673">MNWTPEQIEIIKKVLKSDVIRLAMGADEWDLTEEEEEKLWEIINALDS</sequence>
<evidence type="ECO:0000313" key="2">
    <source>
        <dbReference type="Proteomes" id="UP000626490"/>
    </source>
</evidence>
<accession>A0A7S5RNP9</accession>
<dbReference type="Proteomes" id="UP000626490">
    <property type="component" value="Segment"/>
</dbReference>
<keyword evidence="2" id="KW-1185">Reference proteome</keyword>
<protein>
    <submittedName>
        <fullName evidence="1">Uncharacterized protein</fullName>
    </submittedName>
</protein>
<reference evidence="1" key="1">
    <citation type="submission" date="2020-01" db="EMBL/GenBank/DDBJ databases">
        <title>Patterns of diversity and host range of bacteriophage communities associated with bean-nodulatin bacteria.</title>
        <authorList>
            <person name="Vann Cauwenberghe J."/>
            <person name="Santamaria R.I."/>
            <person name="Bustos P."/>
            <person name="Juarez S."/>
            <person name="Gonzalez V."/>
        </authorList>
    </citation>
    <scope>NUCLEOTIDE SEQUENCE</scope>
</reference>
<gene>
    <name evidence="1" type="ORF">EVC27_019</name>
</gene>